<evidence type="ECO:0000256" key="8">
    <source>
        <dbReference type="HAMAP-Rule" id="MF_00265"/>
    </source>
</evidence>
<dbReference type="GO" id="GO:0000287">
    <property type="term" value="F:magnesium ion binding"/>
    <property type="evidence" value="ECO:0007669"/>
    <property type="project" value="UniProtKB-UniRule"/>
</dbReference>
<dbReference type="GO" id="GO:0016787">
    <property type="term" value="F:hydrolase activity"/>
    <property type="evidence" value="ECO:0007669"/>
    <property type="project" value="UniProtKB-KW"/>
</dbReference>
<keyword evidence="2 8" id="KW-1277">Toxin-antitoxin system</keyword>
<evidence type="ECO:0000256" key="2">
    <source>
        <dbReference type="ARBA" id="ARBA00022649"/>
    </source>
</evidence>
<evidence type="ECO:0000259" key="9">
    <source>
        <dbReference type="Pfam" id="PF01850"/>
    </source>
</evidence>
<evidence type="ECO:0000256" key="3">
    <source>
        <dbReference type="ARBA" id="ARBA00022722"/>
    </source>
</evidence>
<comment type="similarity">
    <text evidence="7 8">Belongs to the PINc/VapC protein family.</text>
</comment>
<name>A0ABD5V7T8_9EURY</name>
<reference evidence="10 11" key="1">
    <citation type="journal article" date="2019" name="Int. J. Syst. Evol. Microbiol.">
        <title>The Global Catalogue of Microorganisms (GCM) 10K type strain sequencing project: providing services to taxonomists for standard genome sequencing and annotation.</title>
        <authorList>
            <consortium name="The Broad Institute Genomics Platform"/>
            <consortium name="The Broad Institute Genome Sequencing Center for Infectious Disease"/>
            <person name="Wu L."/>
            <person name="Ma J."/>
        </authorList>
    </citation>
    <scope>NUCLEOTIDE SEQUENCE [LARGE SCALE GENOMIC DNA]</scope>
    <source>
        <strain evidence="10 11">CGMCC 1.3240</strain>
    </source>
</reference>
<comment type="caution">
    <text evidence="10">The sequence shown here is derived from an EMBL/GenBank/DDBJ whole genome shotgun (WGS) entry which is preliminary data.</text>
</comment>
<comment type="function">
    <text evidence="8">Toxic component of a toxin-antitoxin (TA) system. An RNase.</text>
</comment>
<dbReference type="SUPFAM" id="SSF88723">
    <property type="entry name" value="PIN domain-like"/>
    <property type="match status" value="1"/>
</dbReference>
<feature type="binding site" evidence="8">
    <location>
        <position position="4"/>
    </location>
    <ligand>
        <name>Mg(2+)</name>
        <dbReference type="ChEBI" id="CHEBI:18420"/>
    </ligand>
</feature>
<evidence type="ECO:0000256" key="1">
    <source>
        <dbReference type="ARBA" id="ARBA00001946"/>
    </source>
</evidence>
<dbReference type="EMBL" id="JBHSXQ010000007">
    <property type="protein sequence ID" value="MFC6907144.1"/>
    <property type="molecule type" value="Genomic_DNA"/>
</dbReference>
<dbReference type="GO" id="GO:0090729">
    <property type="term" value="F:toxin activity"/>
    <property type="evidence" value="ECO:0007669"/>
    <property type="project" value="UniProtKB-KW"/>
</dbReference>
<keyword evidence="3 8" id="KW-0540">Nuclease</keyword>
<evidence type="ECO:0000256" key="5">
    <source>
        <dbReference type="ARBA" id="ARBA00022801"/>
    </source>
</evidence>
<dbReference type="GO" id="GO:0004518">
    <property type="term" value="F:nuclease activity"/>
    <property type="evidence" value="ECO:0007669"/>
    <property type="project" value="UniProtKB-KW"/>
</dbReference>
<evidence type="ECO:0000256" key="4">
    <source>
        <dbReference type="ARBA" id="ARBA00022723"/>
    </source>
</evidence>
<keyword evidence="4 8" id="KW-0479">Metal-binding</keyword>
<dbReference type="PANTHER" id="PTHR33653">
    <property type="entry name" value="RIBONUCLEASE VAPC2"/>
    <property type="match status" value="1"/>
</dbReference>
<accession>A0ABD5V7T8</accession>
<evidence type="ECO:0000256" key="6">
    <source>
        <dbReference type="ARBA" id="ARBA00022842"/>
    </source>
</evidence>
<evidence type="ECO:0000313" key="10">
    <source>
        <dbReference type="EMBL" id="MFC6907144.1"/>
    </source>
</evidence>
<dbReference type="Pfam" id="PF01850">
    <property type="entry name" value="PIN"/>
    <property type="match status" value="1"/>
</dbReference>
<evidence type="ECO:0000313" key="11">
    <source>
        <dbReference type="Proteomes" id="UP001596312"/>
    </source>
</evidence>
<feature type="binding site" evidence="8">
    <location>
        <position position="97"/>
    </location>
    <ligand>
        <name>Mg(2+)</name>
        <dbReference type="ChEBI" id="CHEBI:18420"/>
    </ligand>
</feature>
<gene>
    <name evidence="8" type="primary">vapC</name>
    <name evidence="10" type="ORF">ACFQGH_18340</name>
</gene>
<dbReference type="AlphaFoldDB" id="A0ABD5V7T8"/>
<dbReference type="InterPro" id="IPR029060">
    <property type="entry name" value="PIN-like_dom_sf"/>
</dbReference>
<comment type="cofactor">
    <cofactor evidence="1 8">
        <name>Mg(2+)</name>
        <dbReference type="ChEBI" id="CHEBI:18420"/>
    </cofactor>
</comment>
<keyword evidence="6 8" id="KW-0460">Magnesium</keyword>
<dbReference type="PANTHER" id="PTHR33653:SF1">
    <property type="entry name" value="RIBONUCLEASE VAPC2"/>
    <property type="match status" value="1"/>
</dbReference>
<dbReference type="Gene3D" id="3.40.50.1010">
    <property type="entry name" value="5'-nuclease"/>
    <property type="match status" value="1"/>
</dbReference>
<feature type="domain" description="PIN" evidence="9">
    <location>
        <begin position="2"/>
        <end position="124"/>
    </location>
</feature>
<dbReference type="InterPro" id="IPR002716">
    <property type="entry name" value="PIN_dom"/>
</dbReference>
<dbReference type="RefSeq" id="WP_340605732.1">
    <property type="nucleotide sequence ID" value="NZ_JBBMXV010000007.1"/>
</dbReference>
<keyword evidence="11" id="KW-1185">Reference proteome</keyword>
<proteinExistence type="inferred from homology"/>
<sequence>MIEDTSFIIDILQDESDAVRSLDIIESEQRPERLASITVLELYEAVPQLDVPEERRQKILAVLDSRHAVPADAKIMRKAGKLSGELISSGQEIDREDCIIAATALLHDEPIVTRNVDHFERIDGLDVRTY</sequence>
<keyword evidence="8" id="KW-0800">Toxin</keyword>
<dbReference type="HAMAP" id="MF_00265">
    <property type="entry name" value="VapC_Nob1"/>
    <property type="match status" value="1"/>
</dbReference>
<dbReference type="InterPro" id="IPR022907">
    <property type="entry name" value="VapC_family"/>
</dbReference>
<evidence type="ECO:0000256" key="7">
    <source>
        <dbReference type="ARBA" id="ARBA00038093"/>
    </source>
</evidence>
<dbReference type="EC" id="3.1.-.-" evidence="8"/>
<organism evidence="10 11">
    <name type="scientific">Halalkalicoccus tibetensis</name>
    <dbReference type="NCBI Taxonomy" id="175632"/>
    <lineage>
        <taxon>Archaea</taxon>
        <taxon>Methanobacteriati</taxon>
        <taxon>Methanobacteriota</taxon>
        <taxon>Stenosarchaea group</taxon>
        <taxon>Halobacteria</taxon>
        <taxon>Halobacteriales</taxon>
        <taxon>Halococcaceae</taxon>
        <taxon>Halalkalicoccus</taxon>
    </lineage>
</organism>
<dbReference type="InterPro" id="IPR050556">
    <property type="entry name" value="Type_II_TA_system_RNase"/>
</dbReference>
<dbReference type="Proteomes" id="UP001596312">
    <property type="component" value="Unassembled WGS sequence"/>
</dbReference>
<protein>
    <recommendedName>
        <fullName evidence="8">Ribonuclease VapC</fullName>
        <shortName evidence="8">RNase VapC</shortName>
        <ecNumber evidence="8">3.1.-.-</ecNumber>
    </recommendedName>
    <alternativeName>
        <fullName evidence="8">Putative toxin VapC</fullName>
    </alternativeName>
</protein>
<keyword evidence="5 8" id="KW-0378">Hydrolase</keyword>